<keyword evidence="4" id="KW-0235">DNA replication</keyword>
<dbReference type="GO" id="GO:0004519">
    <property type="term" value="F:endonuclease activity"/>
    <property type="evidence" value="ECO:0007669"/>
    <property type="project" value="UniProtKB-KW"/>
</dbReference>
<dbReference type="NCBIfam" id="TIGR00619">
    <property type="entry name" value="sbcd"/>
    <property type="match status" value="1"/>
</dbReference>
<comment type="subunit">
    <text evidence="4">Heterodimer of SbcC and SbcD.</text>
</comment>
<dbReference type="GO" id="GO:0006310">
    <property type="term" value="P:DNA recombination"/>
    <property type="evidence" value="ECO:0007669"/>
    <property type="project" value="UniProtKB-KW"/>
</dbReference>
<evidence type="ECO:0000256" key="2">
    <source>
        <dbReference type="ARBA" id="ARBA00022801"/>
    </source>
</evidence>
<evidence type="ECO:0000313" key="7">
    <source>
        <dbReference type="Proteomes" id="UP000017081"/>
    </source>
</evidence>
<keyword evidence="2 4" id="KW-0378">Hydrolase</keyword>
<dbReference type="GO" id="GO:0008408">
    <property type="term" value="F:3'-5' exonuclease activity"/>
    <property type="evidence" value="ECO:0007669"/>
    <property type="project" value="InterPro"/>
</dbReference>
<dbReference type="EMBL" id="AXZF01000029">
    <property type="protein sequence ID" value="ERT69257.1"/>
    <property type="molecule type" value="Genomic_DNA"/>
</dbReference>
<keyword evidence="1 4" id="KW-0540">Nuclease</keyword>
<dbReference type="InterPro" id="IPR041796">
    <property type="entry name" value="Mre11_N"/>
</dbReference>
<dbReference type="InterPro" id="IPR050535">
    <property type="entry name" value="DNA_Repair-Maintenance_Comp"/>
</dbReference>
<dbReference type="PANTHER" id="PTHR30337:SF0">
    <property type="entry name" value="NUCLEASE SBCCD SUBUNIT D"/>
    <property type="match status" value="1"/>
</dbReference>
<dbReference type="HOGENOM" id="CLU_038045_3_0_0"/>
<comment type="similarity">
    <text evidence="4">Belongs to the SbcD family.</text>
</comment>
<protein>
    <recommendedName>
        <fullName evidence="4">Nuclease SbcCD subunit D</fullName>
    </recommendedName>
</protein>
<organism evidence="6 7">
    <name type="scientific">Cetobacterium somerae ATCC BAA-474</name>
    <dbReference type="NCBI Taxonomy" id="1319815"/>
    <lineage>
        <taxon>Bacteria</taxon>
        <taxon>Fusobacteriati</taxon>
        <taxon>Fusobacteriota</taxon>
        <taxon>Fusobacteriia</taxon>
        <taxon>Fusobacteriales</taxon>
        <taxon>Fusobacteriaceae</taxon>
        <taxon>Cetobacterium</taxon>
    </lineage>
</organism>
<dbReference type="Pfam" id="PF00149">
    <property type="entry name" value="Metallophos"/>
    <property type="match status" value="1"/>
</dbReference>
<proteinExistence type="inferred from homology"/>
<comment type="caution">
    <text evidence="6">The sequence shown here is derived from an EMBL/GenBank/DDBJ whole genome shotgun (WGS) entry which is preliminary data.</text>
</comment>
<dbReference type="InterPro" id="IPR004593">
    <property type="entry name" value="SbcD"/>
</dbReference>
<keyword evidence="4" id="KW-0255">Endonuclease</keyword>
<dbReference type="PANTHER" id="PTHR30337">
    <property type="entry name" value="COMPONENT OF ATP-DEPENDENT DSDNA EXONUCLEASE"/>
    <property type="match status" value="1"/>
</dbReference>
<dbReference type="Gene3D" id="3.60.21.10">
    <property type="match status" value="1"/>
</dbReference>
<dbReference type="SUPFAM" id="SSF56300">
    <property type="entry name" value="Metallo-dependent phosphatases"/>
    <property type="match status" value="1"/>
</dbReference>
<evidence type="ECO:0000256" key="3">
    <source>
        <dbReference type="ARBA" id="ARBA00022839"/>
    </source>
</evidence>
<keyword evidence="4" id="KW-0233">DNA recombination</keyword>
<keyword evidence="3 4" id="KW-0269">Exonuclease</keyword>
<feature type="domain" description="Calcineurin-like phosphoesterase" evidence="5">
    <location>
        <begin position="1"/>
        <end position="229"/>
    </location>
</feature>
<dbReference type="AlphaFoldDB" id="U7VC22"/>
<dbReference type="InterPro" id="IPR029052">
    <property type="entry name" value="Metallo-depent_PP-like"/>
</dbReference>
<accession>U7VC22</accession>
<sequence length="391" mass="44397">MRVLHTSDWHLGKKLEGQSRILEQKLFINALETVIKEENIDLILLAGDIYDTYNPSAEAEKLFFDSIKQLSLNGEVGIIIIPGNHDNPQRLTAVSHLAKDYGVIIYDSAFQEINIGKYGTLNIYNSVPGGIFIEKNNKKIYIYNLPFPSEATLNETFDDVKFNTRIKEILEEGVRYNNENIPSVVMTHIYVAGSMGEGEVALELGGSRAISTSDLPDVDYIALGHVHKPMCFANKKAYYCGSPIEYRVTENKFDKKVFVVDILKDSTTVKEIPLENYKPIREYDVIGADEAINKSLELIDKNEWIYLNVELEEPLTNSVIRKIKSNKNILEIVPIVKTKSKEIEVTNCNEQTLEEAFIEFYKEETMGLPPNDNITKLFLEILEEGESNETN</sequence>
<evidence type="ECO:0000313" key="6">
    <source>
        <dbReference type="EMBL" id="ERT69257.1"/>
    </source>
</evidence>
<dbReference type="InterPro" id="IPR004843">
    <property type="entry name" value="Calcineurin-like_PHP"/>
</dbReference>
<dbReference type="Proteomes" id="UP000017081">
    <property type="component" value="Unassembled WGS sequence"/>
</dbReference>
<evidence type="ECO:0000259" key="5">
    <source>
        <dbReference type="Pfam" id="PF00149"/>
    </source>
</evidence>
<comment type="function">
    <text evidence="4">SbcCD cleaves DNA hairpin structures. These structures can inhibit DNA replication and are intermediates in certain DNA recombination reactions. The complex acts as a 3'-&gt;5' double strand exonuclease that can open hairpins. It also has a 5' single-strand endonuclease activity.</text>
</comment>
<keyword evidence="7" id="KW-1185">Reference proteome</keyword>
<dbReference type="GO" id="GO:0006260">
    <property type="term" value="P:DNA replication"/>
    <property type="evidence" value="ECO:0007669"/>
    <property type="project" value="UniProtKB-KW"/>
</dbReference>
<reference evidence="6 7" key="1">
    <citation type="submission" date="2013-08" db="EMBL/GenBank/DDBJ databases">
        <authorList>
            <person name="Weinstock G."/>
            <person name="Sodergren E."/>
            <person name="Wylie T."/>
            <person name="Fulton L."/>
            <person name="Fulton R."/>
            <person name="Fronick C."/>
            <person name="O'Laughlin M."/>
            <person name="Godfrey J."/>
            <person name="Miner T."/>
            <person name="Herter B."/>
            <person name="Appelbaum E."/>
            <person name="Cordes M."/>
            <person name="Lek S."/>
            <person name="Wollam A."/>
            <person name="Pepin K.H."/>
            <person name="Palsikar V.B."/>
            <person name="Mitreva M."/>
            <person name="Wilson R.K."/>
        </authorList>
    </citation>
    <scope>NUCLEOTIDE SEQUENCE [LARGE SCALE GENOMIC DNA]</scope>
    <source>
        <strain evidence="6 7">ATCC BAA-474</strain>
    </source>
</reference>
<dbReference type="STRING" id="1319815.HMPREF0202_00766"/>
<dbReference type="eggNOG" id="COG0420">
    <property type="taxonomic scope" value="Bacteria"/>
</dbReference>
<dbReference type="CDD" id="cd00840">
    <property type="entry name" value="MPP_Mre11_N"/>
    <property type="match status" value="1"/>
</dbReference>
<gene>
    <name evidence="4" type="primary">sbcD</name>
    <name evidence="6" type="ORF">HMPREF0202_00766</name>
</gene>
<evidence type="ECO:0000256" key="1">
    <source>
        <dbReference type="ARBA" id="ARBA00022722"/>
    </source>
</evidence>
<name>U7VC22_9FUSO</name>
<dbReference type="RefSeq" id="WP_023050311.1">
    <property type="nucleotide sequence ID" value="NZ_CP173062.2"/>
</dbReference>
<evidence type="ECO:0000256" key="4">
    <source>
        <dbReference type="RuleBase" id="RU363069"/>
    </source>
</evidence>
<dbReference type="PATRIC" id="fig|1319815.3.peg.734"/>